<reference evidence="2 3" key="1">
    <citation type="journal article" date="2017" name="ISME J.">
        <title>Potential for microbial H2 and metal transformations associated with novel bacteria and archaea in deep terrestrial subsurface sediments.</title>
        <authorList>
            <person name="Hernsdorf A.W."/>
            <person name="Amano Y."/>
            <person name="Miyakawa K."/>
            <person name="Ise K."/>
            <person name="Suzuki Y."/>
            <person name="Anantharaman K."/>
            <person name="Probst A."/>
            <person name="Burstein D."/>
            <person name="Thomas B.C."/>
            <person name="Banfield J.F."/>
        </authorList>
    </citation>
    <scope>NUCLEOTIDE SEQUENCE [LARGE SCALE GENOMIC DNA]</scope>
    <source>
        <strain evidence="2">HGW-Dojkabacteria-1</strain>
    </source>
</reference>
<dbReference type="Proteomes" id="UP000233417">
    <property type="component" value="Unassembled WGS sequence"/>
</dbReference>
<comment type="caution">
    <text evidence="2">The sequence shown here is derived from an EMBL/GenBank/DDBJ whole genome shotgun (WGS) entry which is preliminary data.</text>
</comment>
<evidence type="ECO:0000313" key="2">
    <source>
        <dbReference type="EMBL" id="PKN02683.1"/>
    </source>
</evidence>
<protein>
    <submittedName>
        <fullName evidence="2">Uncharacterized protein</fullName>
    </submittedName>
</protein>
<feature type="transmembrane region" description="Helical" evidence="1">
    <location>
        <begin position="15"/>
        <end position="34"/>
    </location>
</feature>
<gene>
    <name evidence="2" type="ORF">CVU76_01430</name>
</gene>
<evidence type="ECO:0000256" key="1">
    <source>
        <dbReference type="SAM" id="Phobius"/>
    </source>
</evidence>
<feature type="transmembrane region" description="Helical" evidence="1">
    <location>
        <begin position="40"/>
        <end position="59"/>
    </location>
</feature>
<keyword evidence="1" id="KW-1133">Transmembrane helix</keyword>
<accession>A0A2N2F3F3</accession>
<dbReference type="AlphaFoldDB" id="A0A2N2F3F3"/>
<proteinExistence type="predicted"/>
<keyword evidence="1" id="KW-0812">Transmembrane</keyword>
<name>A0A2N2F3F3_9BACT</name>
<keyword evidence="1" id="KW-0472">Membrane</keyword>
<organism evidence="2 3">
    <name type="scientific">Candidatus Dojkabacteria bacterium HGW-Dojkabacteria-1</name>
    <dbReference type="NCBI Taxonomy" id="2013761"/>
    <lineage>
        <taxon>Bacteria</taxon>
        <taxon>Candidatus Dojkabacteria</taxon>
    </lineage>
</organism>
<evidence type="ECO:0000313" key="3">
    <source>
        <dbReference type="Proteomes" id="UP000233417"/>
    </source>
</evidence>
<sequence length="60" mass="6954">MKFLKSYTYTWKQIAIFKFALLSIGTIIGSYFPQFIQDNLVIFAVIAVVCTVYTLYVSFK</sequence>
<dbReference type="EMBL" id="PHAO01000001">
    <property type="protein sequence ID" value="PKN02683.1"/>
    <property type="molecule type" value="Genomic_DNA"/>
</dbReference>